<evidence type="ECO:0008006" key="5">
    <source>
        <dbReference type="Google" id="ProtNLM"/>
    </source>
</evidence>
<sequence>MHTPDLSDEELDALFRQGAERYPEELNLGAWARMEQKLDEAHVQQLVNRKVARLFAAEIGIVAVLLLIWGGYREYLPLSETAAPAAAAVVGHAAAPGNDASAPIRPGAAAGTTRKLSPAAEVAAATAAASQTAEPAETRTEAPGQPPVNAADPAVSAPAELAVGPNSRRKTRRVPLTAGALAADEPGATTEAGEAATRSAAGRTPNRRRRQAKLNAALLAAATARPKHPAASAAASREMSARWSEHTIPTTAAALNDGSAPAAAEAGTGSKAASRTNRNVGSKGGQGTSASTGLLPLPSVSSNQAGALQPASESALLAAPAAAATRGNATGTTTAGADQPNNEGAGLTADALRPLTTALLTMPAEELPATLPADSIVRRRPRPFVPSRIFITGLYAPELTTVRNAGFERPGHSAGIQVEYLLLPRLRLNVGLLSSMKYYQARGSDYTWPRPPMYTIPRVEGTCRITDVPVNLRFDAMQGVRYRAFVSAGLSSLLMRDEQYYYHYNNYGTSYSRTWQVKKGSKHLFSVVNLSAGLERQLSLRWALQAEPYVKLPLGGVGAGKVRLSSGGVFFGLKYGL</sequence>
<feature type="region of interest" description="Disordered" evidence="1">
    <location>
        <begin position="222"/>
        <end position="243"/>
    </location>
</feature>
<comment type="caution">
    <text evidence="3">The sequence shown here is derived from an EMBL/GenBank/DDBJ whole genome shotgun (WGS) entry which is preliminary data.</text>
</comment>
<gene>
    <name evidence="3" type="ORF">FDY95_17955</name>
</gene>
<evidence type="ECO:0000313" key="3">
    <source>
        <dbReference type="EMBL" id="TLM90597.1"/>
    </source>
</evidence>
<organism evidence="3 4">
    <name type="scientific">Hymenobacter jeollabukensis</name>
    <dbReference type="NCBI Taxonomy" id="2025313"/>
    <lineage>
        <taxon>Bacteria</taxon>
        <taxon>Pseudomonadati</taxon>
        <taxon>Bacteroidota</taxon>
        <taxon>Cytophagia</taxon>
        <taxon>Cytophagales</taxon>
        <taxon>Hymenobacteraceae</taxon>
        <taxon>Hymenobacter</taxon>
    </lineage>
</organism>
<dbReference type="EMBL" id="VAJM01000009">
    <property type="protein sequence ID" value="TLM90597.1"/>
    <property type="molecule type" value="Genomic_DNA"/>
</dbReference>
<dbReference type="RefSeq" id="WP_138079861.1">
    <property type="nucleotide sequence ID" value="NZ_VAJM01000009.1"/>
</dbReference>
<keyword evidence="2" id="KW-0812">Transmembrane</keyword>
<evidence type="ECO:0000313" key="4">
    <source>
        <dbReference type="Proteomes" id="UP000305517"/>
    </source>
</evidence>
<keyword evidence="2" id="KW-0472">Membrane</keyword>
<evidence type="ECO:0000256" key="1">
    <source>
        <dbReference type="SAM" id="MobiDB-lite"/>
    </source>
</evidence>
<keyword evidence="4" id="KW-1185">Reference proteome</keyword>
<reference evidence="3 4" key="1">
    <citation type="submission" date="2019-05" db="EMBL/GenBank/DDBJ databases">
        <title>Hymenobacter edaphi sp. nov., isolated from abandoned arsenic-contaminated farmland soil.</title>
        <authorList>
            <person name="Nie L."/>
        </authorList>
    </citation>
    <scope>NUCLEOTIDE SEQUENCE [LARGE SCALE GENOMIC DNA]</scope>
    <source>
        <strain evidence="3 4">1-3-3-8</strain>
    </source>
</reference>
<protein>
    <recommendedName>
        <fullName evidence="5">PorT family protein</fullName>
    </recommendedName>
</protein>
<dbReference type="AlphaFoldDB" id="A0A5R8WMK5"/>
<feature type="compositionally biased region" description="Low complexity" evidence="1">
    <location>
        <begin position="222"/>
        <end position="238"/>
    </location>
</feature>
<proteinExistence type="predicted"/>
<accession>A0A5R8WMK5</accession>
<dbReference type="OrthoDB" id="1523584at2"/>
<name>A0A5R8WMK5_9BACT</name>
<feature type="compositionally biased region" description="Low complexity" evidence="1">
    <location>
        <begin position="328"/>
        <end position="337"/>
    </location>
</feature>
<dbReference type="Proteomes" id="UP000305517">
    <property type="component" value="Unassembled WGS sequence"/>
</dbReference>
<feature type="compositionally biased region" description="Low complexity" evidence="1">
    <location>
        <begin position="182"/>
        <end position="202"/>
    </location>
</feature>
<feature type="compositionally biased region" description="Low complexity" evidence="1">
    <location>
        <begin position="258"/>
        <end position="274"/>
    </location>
</feature>
<feature type="region of interest" description="Disordered" evidence="1">
    <location>
        <begin position="328"/>
        <end position="347"/>
    </location>
</feature>
<feature type="compositionally biased region" description="Low complexity" evidence="1">
    <location>
        <begin position="119"/>
        <end position="135"/>
    </location>
</feature>
<feature type="region of interest" description="Disordered" evidence="1">
    <location>
        <begin position="96"/>
        <end position="152"/>
    </location>
</feature>
<evidence type="ECO:0000256" key="2">
    <source>
        <dbReference type="SAM" id="Phobius"/>
    </source>
</evidence>
<feature type="region of interest" description="Disordered" evidence="1">
    <location>
        <begin position="178"/>
        <end position="210"/>
    </location>
</feature>
<feature type="transmembrane region" description="Helical" evidence="2">
    <location>
        <begin position="54"/>
        <end position="72"/>
    </location>
</feature>
<keyword evidence="2" id="KW-1133">Transmembrane helix</keyword>
<feature type="region of interest" description="Disordered" evidence="1">
    <location>
        <begin position="256"/>
        <end position="306"/>
    </location>
</feature>